<sequence length="77" mass="8562">MTAQEILELIKRDARLFHLSGRDALPAFAEILAEHARQLRSSDLTTLIAIGTVIYRDACVCYEVDDLIARLRSTSGS</sequence>
<evidence type="ECO:0000313" key="2">
    <source>
        <dbReference type="Proteomes" id="UP000071859"/>
    </source>
</evidence>
<dbReference type="EMBL" id="FCOX02000189">
    <property type="protein sequence ID" value="SAL07248.1"/>
    <property type="molecule type" value="Genomic_DNA"/>
</dbReference>
<proteinExistence type="predicted"/>
<name>A0A158EK60_9BURK</name>
<comment type="caution">
    <text evidence="1">The sequence shown here is derived from an EMBL/GenBank/DDBJ whole genome shotgun (WGS) entry which is preliminary data.</text>
</comment>
<dbReference type="Proteomes" id="UP000071859">
    <property type="component" value="Unassembled WGS sequence"/>
</dbReference>
<dbReference type="AlphaFoldDB" id="A0A158EK60"/>
<organism evidence="1 2">
    <name type="scientific">Caballeronia calidae</name>
    <dbReference type="NCBI Taxonomy" id="1777139"/>
    <lineage>
        <taxon>Bacteria</taxon>
        <taxon>Pseudomonadati</taxon>
        <taxon>Pseudomonadota</taxon>
        <taxon>Betaproteobacteria</taxon>
        <taxon>Burkholderiales</taxon>
        <taxon>Burkholderiaceae</taxon>
        <taxon>Caballeronia</taxon>
    </lineage>
</organism>
<reference evidence="1" key="1">
    <citation type="submission" date="2016-01" db="EMBL/GenBank/DDBJ databases">
        <authorList>
            <person name="Peeters C."/>
        </authorList>
    </citation>
    <scope>NUCLEOTIDE SEQUENCE</scope>
    <source>
        <strain evidence="1">LMG 29321</strain>
    </source>
</reference>
<dbReference type="RefSeq" id="WP_157697878.1">
    <property type="nucleotide sequence ID" value="NZ_FCOX02000189.1"/>
</dbReference>
<protein>
    <submittedName>
        <fullName evidence="1">Uncharacterized protein</fullName>
    </submittedName>
</protein>
<keyword evidence="2" id="KW-1185">Reference proteome</keyword>
<gene>
    <name evidence="1" type="ORF">AWB78_08495</name>
</gene>
<accession>A0A158EK60</accession>
<evidence type="ECO:0000313" key="1">
    <source>
        <dbReference type="EMBL" id="SAL07248.1"/>
    </source>
</evidence>